<gene>
    <name evidence="1" type="ORF">JOF57_001625</name>
</gene>
<dbReference type="EMBL" id="JAGIOP010000001">
    <property type="protein sequence ID" value="MBP2451740.1"/>
    <property type="molecule type" value="Genomic_DNA"/>
</dbReference>
<evidence type="ECO:0000313" key="2">
    <source>
        <dbReference type="Proteomes" id="UP000694460"/>
    </source>
</evidence>
<keyword evidence="2" id="KW-1185">Reference proteome</keyword>
<dbReference type="Proteomes" id="UP000694460">
    <property type="component" value="Unassembled WGS sequence"/>
</dbReference>
<accession>A0ABS4ZQG5</accession>
<protein>
    <submittedName>
        <fullName evidence="1">Uncharacterized protein</fullName>
    </submittedName>
</protein>
<organism evidence="1 2">
    <name type="scientific">Mycolicibacterium lutetiense</name>
    <dbReference type="NCBI Taxonomy" id="1641992"/>
    <lineage>
        <taxon>Bacteria</taxon>
        <taxon>Bacillati</taxon>
        <taxon>Actinomycetota</taxon>
        <taxon>Actinomycetes</taxon>
        <taxon>Mycobacteriales</taxon>
        <taxon>Mycobacteriaceae</taxon>
        <taxon>Mycolicibacterium</taxon>
    </lineage>
</organism>
<sequence>MTDTINETYVGTDQDAADAARLAEGLRTLRELRSFYDQSTADLEAGREAGRVRVAELQAEVDADIAKLADIVNEAAVEFNNAASELVETGFASPKVLTGKGLGTLRVKKS</sequence>
<dbReference type="RefSeq" id="WP_019343722.1">
    <property type="nucleotide sequence ID" value="NZ_JAGIOP010000001.1"/>
</dbReference>
<reference evidence="1 2" key="1">
    <citation type="submission" date="2021-03" db="EMBL/GenBank/DDBJ databases">
        <title>Sequencing the genomes of 1000 actinobacteria strains.</title>
        <authorList>
            <person name="Klenk H.-P."/>
        </authorList>
    </citation>
    <scope>NUCLEOTIDE SEQUENCE [LARGE SCALE GENOMIC DNA]</scope>
    <source>
        <strain evidence="1 2">DSM 46713</strain>
    </source>
</reference>
<evidence type="ECO:0000313" key="1">
    <source>
        <dbReference type="EMBL" id="MBP2451740.1"/>
    </source>
</evidence>
<proteinExistence type="predicted"/>
<name>A0ABS4ZQG5_9MYCO</name>
<comment type="caution">
    <text evidence="1">The sequence shown here is derived from an EMBL/GenBank/DDBJ whole genome shotgun (WGS) entry which is preliminary data.</text>
</comment>